<protein>
    <submittedName>
        <fullName evidence="1">Uncharacterized protein</fullName>
    </submittedName>
</protein>
<keyword evidence="2" id="KW-1185">Reference proteome</keyword>
<dbReference type="Proteomes" id="UP000335636">
    <property type="component" value="Unassembled WGS sequence"/>
</dbReference>
<gene>
    <name evidence="1" type="ORF">MONAX_5E028826</name>
</gene>
<reference evidence="1" key="1">
    <citation type="submission" date="2019-04" db="EMBL/GenBank/DDBJ databases">
        <authorList>
            <person name="Alioto T."/>
            <person name="Alioto T."/>
        </authorList>
    </citation>
    <scope>NUCLEOTIDE SEQUENCE [LARGE SCALE GENOMIC DNA]</scope>
</reference>
<dbReference type="EMBL" id="CABDUW010001964">
    <property type="protein sequence ID" value="VTJ84832.1"/>
    <property type="molecule type" value="Genomic_DNA"/>
</dbReference>
<organism evidence="1 2">
    <name type="scientific">Marmota monax</name>
    <name type="common">Woodchuck</name>
    <dbReference type="NCBI Taxonomy" id="9995"/>
    <lineage>
        <taxon>Eukaryota</taxon>
        <taxon>Metazoa</taxon>
        <taxon>Chordata</taxon>
        <taxon>Craniata</taxon>
        <taxon>Vertebrata</taxon>
        <taxon>Euteleostomi</taxon>
        <taxon>Mammalia</taxon>
        <taxon>Eutheria</taxon>
        <taxon>Euarchontoglires</taxon>
        <taxon>Glires</taxon>
        <taxon>Rodentia</taxon>
        <taxon>Sciuromorpha</taxon>
        <taxon>Sciuridae</taxon>
        <taxon>Xerinae</taxon>
        <taxon>Marmotini</taxon>
        <taxon>Marmota</taxon>
    </lineage>
</organism>
<evidence type="ECO:0000313" key="1">
    <source>
        <dbReference type="EMBL" id="VTJ84832.1"/>
    </source>
</evidence>
<sequence>MDPHNVPRLQAGNGRDLVHFKLPNDYKRSPASLAYKSRPLPCKPVRHTLVCSLTTLAGVRWLRPRLRPPREQHPLGKDILCSHQVGRACFLSLLGVLIASAGTF</sequence>
<proteinExistence type="predicted"/>
<name>A0A5E4CV80_MARMO</name>
<dbReference type="AlphaFoldDB" id="A0A5E4CV80"/>
<accession>A0A5E4CV80</accession>
<comment type="caution">
    <text evidence="1">The sequence shown here is derived from an EMBL/GenBank/DDBJ whole genome shotgun (WGS) entry which is preliminary data.</text>
</comment>
<evidence type="ECO:0000313" key="2">
    <source>
        <dbReference type="Proteomes" id="UP000335636"/>
    </source>
</evidence>